<evidence type="ECO:0000256" key="2">
    <source>
        <dbReference type="ARBA" id="ARBA00023125"/>
    </source>
</evidence>
<evidence type="ECO:0000313" key="5">
    <source>
        <dbReference type="EMBL" id="PKY98269.1"/>
    </source>
</evidence>
<sequence>MTPDHRPASPTQADVARAAGVSTAVVSYVVNNGPRPVSPEARERVEAAIQALGYSPNASARALRSGASRLLGVCAPGARNPYHAELVEHVATAADQAGYGTLLMTTDASPRREDELITALIDRGVDGLIISPTKAPQAYDHLTRHLPTALLCAAAPSASHHTIGADLEDGARQAVTHLIGHGHTSIALLMAPLDSWDLNGRVRGWKAALAEHDLPQVLIETTEWSRVAGRRAMLQLLDTPTPPTAVLAGSDLLALGALRALWERGMTAPRDMALVSTDGTESVLMSTPRLTTLTQPFEAMAAAAVDAVTEPQRKATLTLFPMRLETGESCGCA</sequence>
<evidence type="ECO:0000256" key="3">
    <source>
        <dbReference type="ARBA" id="ARBA00023163"/>
    </source>
</evidence>
<dbReference type="InterPro" id="IPR000843">
    <property type="entry name" value="HTH_LacI"/>
</dbReference>
<comment type="caution">
    <text evidence="5">The sequence shown here is derived from an EMBL/GenBank/DDBJ whole genome shotgun (WGS) entry which is preliminary data.</text>
</comment>
<dbReference type="Gene3D" id="3.40.50.2300">
    <property type="match status" value="2"/>
</dbReference>
<keyword evidence="3" id="KW-0804">Transcription</keyword>
<keyword evidence="2" id="KW-0238">DNA-binding</keyword>
<evidence type="ECO:0000259" key="4">
    <source>
        <dbReference type="PROSITE" id="PS50932"/>
    </source>
</evidence>
<dbReference type="InterPro" id="IPR010982">
    <property type="entry name" value="Lambda_DNA-bd_dom_sf"/>
</dbReference>
<dbReference type="Proteomes" id="UP000234778">
    <property type="component" value="Unassembled WGS sequence"/>
</dbReference>
<organism evidence="5 6">
    <name type="scientific">Actinomyces urogenitalis</name>
    <dbReference type="NCBI Taxonomy" id="103621"/>
    <lineage>
        <taxon>Bacteria</taxon>
        <taxon>Bacillati</taxon>
        <taxon>Actinomycetota</taxon>
        <taxon>Actinomycetes</taxon>
        <taxon>Actinomycetales</taxon>
        <taxon>Actinomycetaceae</taxon>
        <taxon>Actinomyces</taxon>
    </lineage>
</organism>
<dbReference type="GO" id="GO:0003700">
    <property type="term" value="F:DNA-binding transcription factor activity"/>
    <property type="evidence" value="ECO:0007669"/>
    <property type="project" value="TreeGrafter"/>
</dbReference>
<dbReference type="CDD" id="cd01392">
    <property type="entry name" value="HTH_LacI"/>
    <property type="match status" value="1"/>
</dbReference>
<dbReference type="InterPro" id="IPR028082">
    <property type="entry name" value="Peripla_BP_I"/>
</dbReference>
<dbReference type="CDD" id="cd06267">
    <property type="entry name" value="PBP1_LacI_sugar_binding-like"/>
    <property type="match status" value="1"/>
</dbReference>
<gene>
    <name evidence="5" type="ORF">CYJ26_08575</name>
</gene>
<dbReference type="EMBL" id="PKHA01000009">
    <property type="protein sequence ID" value="PKY98269.1"/>
    <property type="molecule type" value="Genomic_DNA"/>
</dbReference>
<name>A0A2I1KRL6_9ACTO</name>
<dbReference type="RefSeq" id="WP_101638271.1">
    <property type="nucleotide sequence ID" value="NZ_PKHA01000009.1"/>
</dbReference>
<dbReference type="Pfam" id="PF00356">
    <property type="entry name" value="LacI"/>
    <property type="match status" value="1"/>
</dbReference>
<evidence type="ECO:0000256" key="1">
    <source>
        <dbReference type="ARBA" id="ARBA00023015"/>
    </source>
</evidence>
<dbReference type="Gene3D" id="1.10.260.40">
    <property type="entry name" value="lambda repressor-like DNA-binding domains"/>
    <property type="match status" value="1"/>
</dbReference>
<reference evidence="5 6" key="1">
    <citation type="submission" date="2017-12" db="EMBL/GenBank/DDBJ databases">
        <title>Phylogenetic diversity of female urinary microbiome.</title>
        <authorList>
            <person name="Thomas-White K."/>
            <person name="Wolfe A.J."/>
        </authorList>
    </citation>
    <scope>NUCLEOTIDE SEQUENCE [LARGE SCALE GENOMIC DNA]</scope>
    <source>
        <strain evidence="5 6">UMB0319</strain>
    </source>
</reference>
<dbReference type="SMART" id="SM00354">
    <property type="entry name" value="HTH_LACI"/>
    <property type="match status" value="1"/>
</dbReference>
<dbReference type="PANTHER" id="PTHR30146">
    <property type="entry name" value="LACI-RELATED TRANSCRIPTIONAL REPRESSOR"/>
    <property type="match status" value="1"/>
</dbReference>
<accession>A0A2I1KRL6</accession>
<keyword evidence="1" id="KW-0805">Transcription regulation</keyword>
<evidence type="ECO:0000313" key="6">
    <source>
        <dbReference type="Proteomes" id="UP000234778"/>
    </source>
</evidence>
<dbReference type="PANTHER" id="PTHR30146:SF109">
    <property type="entry name" value="HTH-TYPE TRANSCRIPTIONAL REGULATOR GALS"/>
    <property type="match status" value="1"/>
</dbReference>
<dbReference type="Pfam" id="PF13377">
    <property type="entry name" value="Peripla_BP_3"/>
    <property type="match status" value="1"/>
</dbReference>
<dbReference type="InterPro" id="IPR046335">
    <property type="entry name" value="LacI/GalR-like_sensor"/>
</dbReference>
<dbReference type="SUPFAM" id="SSF47413">
    <property type="entry name" value="lambda repressor-like DNA-binding domains"/>
    <property type="match status" value="1"/>
</dbReference>
<proteinExistence type="predicted"/>
<dbReference type="PROSITE" id="PS50932">
    <property type="entry name" value="HTH_LACI_2"/>
    <property type="match status" value="1"/>
</dbReference>
<feature type="domain" description="HTH lacI-type" evidence="4">
    <location>
        <begin position="10"/>
        <end position="65"/>
    </location>
</feature>
<dbReference type="GeneID" id="81708987"/>
<dbReference type="AlphaFoldDB" id="A0A2I1KRL6"/>
<protein>
    <submittedName>
        <fullName evidence="5">LacI family transcriptional regulator</fullName>
    </submittedName>
</protein>
<dbReference type="SUPFAM" id="SSF53822">
    <property type="entry name" value="Periplasmic binding protein-like I"/>
    <property type="match status" value="1"/>
</dbReference>
<dbReference type="GO" id="GO:0000976">
    <property type="term" value="F:transcription cis-regulatory region binding"/>
    <property type="evidence" value="ECO:0007669"/>
    <property type="project" value="TreeGrafter"/>
</dbReference>